<dbReference type="InterPro" id="IPR013747">
    <property type="entry name" value="ACP_syn_III_C"/>
</dbReference>
<comment type="catalytic activity">
    <reaction evidence="13">
        <text>3-methylbutanoyl-CoA + malonyl-[ACP] + H(+) = 5-methyl-3-oxohexanoyl-[ACP] + CO2 + CoA</text>
        <dbReference type="Rhea" id="RHEA:42272"/>
        <dbReference type="Rhea" id="RHEA-COMP:9623"/>
        <dbReference type="Rhea" id="RHEA-COMP:9941"/>
        <dbReference type="ChEBI" id="CHEBI:15378"/>
        <dbReference type="ChEBI" id="CHEBI:16526"/>
        <dbReference type="ChEBI" id="CHEBI:57287"/>
        <dbReference type="ChEBI" id="CHEBI:57345"/>
        <dbReference type="ChEBI" id="CHEBI:78449"/>
        <dbReference type="ChEBI" id="CHEBI:78822"/>
        <dbReference type="EC" id="2.3.1.300"/>
    </reaction>
    <physiologicalReaction direction="left-to-right" evidence="13">
        <dbReference type="Rhea" id="RHEA:42273"/>
    </physiologicalReaction>
</comment>
<keyword evidence="8 14" id="KW-0275">Fatty acid biosynthesis</keyword>
<evidence type="ECO:0000256" key="13">
    <source>
        <dbReference type="ARBA" id="ARBA00052985"/>
    </source>
</evidence>
<dbReference type="AlphaFoldDB" id="A0A1M4UAU5"/>
<dbReference type="NCBIfam" id="NF006829">
    <property type="entry name" value="PRK09352.1"/>
    <property type="match status" value="1"/>
</dbReference>
<evidence type="ECO:0000256" key="14">
    <source>
        <dbReference type="HAMAP-Rule" id="MF_01815"/>
    </source>
</evidence>
<evidence type="ECO:0000256" key="6">
    <source>
        <dbReference type="ARBA" id="ARBA00022832"/>
    </source>
</evidence>
<comment type="catalytic activity">
    <reaction evidence="12">
        <text>2-methylpropanoyl-CoA + malonyl-[ACP] + H(+) = 4-methyl-3-oxopentanoyl-[ACP] + CO2 + CoA</text>
        <dbReference type="Rhea" id="RHEA:42268"/>
        <dbReference type="Rhea" id="RHEA-COMP:9623"/>
        <dbReference type="Rhea" id="RHEA-COMP:9940"/>
        <dbReference type="ChEBI" id="CHEBI:15378"/>
        <dbReference type="ChEBI" id="CHEBI:16526"/>
        <dbReference type="ChEBI" id="CHEBI:57287"/>
        <dbReference type="ChEBI" id="CHEBI:57338"/>
        <dbReference type="ChEBI" id="CHEBI:78449"/>
        <dbReference type="ChEBI" id="CHEBI:78820"/>
        <dbReference type="EC" id="2.3.1.300"/>
    </reaction>
    <physiologicalReaction direction="left-to-right" evidence="12">
        <dbReference type="Rhea" id="RHEA:42269"/>
    </physiologicalReaction>
</comment>
<comment type="catalytic activity">
    <reaction evidence="11">
        <text>(2S)-2-methylbutanoyl-CoA + malonyl-[ACP] + H(+) = (4S)-4-methyl-3-oxohexanoyl-[ACP] + CO2 + CoA</text>
        <dbReference type="Rhea" id="RHEA:42276"/>
        <dbReference type="Rhea" id="RHEA-COMP:9623"/>
        <dbReference type="Rhea" id="RHEA-COMP:17148"/>
        <dbReference type="ChEBI" id="CHEBI:15378"/>
        <dbReference type="ChEBI" id="CHEBI:16526"/>
        <dbReference type="ChEBI" id="CHEBI:57287"/>
        <dbReference type="ChEBI" id="CHEBI:78449"/>
        <dbReference type="ChEBI" id="CHEBI:88166"/>
        <dbReference type="ChEBI" id="CHEBI:167462"/>
        <dbReference type="EC" id="2.3.1.300"/>
    </reaction>
    <physiologicalReaction direction="left-to-right" evidence="11">
        <dbReference type="Rhea" id="RHEA:42277"/>
    </physiologicalReaction>
</comment>
<evidence type="ECO:0000256" key="3">
    <source>
        <dbReference type="ARBA" id="ARBA00022490"/>
    </source>
</evidence>
<dbReference type="UniPathway" id="UPA00094"/>
<evidence type="ECO:0000313" key="18">
    <source>
        <dbReference type="EMBL" id="SHE53912.1"/>
    </source>
</evidence>
<keyword evidence="6 14" id="KW-0276">Fatty acid metabolism</keyword>
<dbReference type="EMBL" id="FQUW01000006">
    <property type="protein sequence ID" value="SHE53912.1"/>
    <property type="molecule type" value="Genomic_DNA"/>
</dbReference>
<dbReference type="PANTHER" id="PTHR34069:SF2">
    <property type="entry name" value="BETA-KETOACYL-[ACYL-CARRIER-PROTEIN] SYNTHASE III"/>
    <property type="match status" value="1"/>
</dbReference>
<dbReference type="CDD" id="cd00830">
    <property type="entry name" value="KAS_III"/>
    <property type="match status" value="1"/>
</dbReference>
<evidence type="ECO:0000256" key="15">
    <source>
        <dbReference type="SAM" id="Phobius"/>
    </source>
</evidence>
<evidence type="ECO:0000259" key="17">
    <source>
        <dbReference type="Pfam" id="PF08545"/>
    </source>
</evidence>
<proteinExistence type="inferred from homology"/>
<organism evidence="18 19">
    <name type="scientific">Desulfofundulus australicus DSM 11792</name>
    <dbReference type="NCBI Taxonomy" id="1121425"/>
    <lineage>
        <taxon>Bacteria</taxon>
        <taxon>Bacillati</taxon>
        <taxon>Bacillota</taxon>
        <taxon>Clostridia</taxon>
        <taxon>Eubacteriales</taxon>
        <taxon>Peptococcaceae</taxon>
        <taxon>Desulfofundulus</taxon>
    </lineage>
</organism>
<keyword evidence="15" id="KW-0472">Membrane</keyword>
<dbReference type="GO" id="GO:0033818">
    <property type="term" value="F:beta-ketoacyl-acyl-carrier-protein synthase III activity"/>
    <property type="evidence" value="ECO:0007669"/>
    <property type="project" value="UniProtKB-UniRule"/>
</dbReference>
<dbReference type="HAMAP" id="MF_01815">
    <property type="entry name" value="FabH"/>
    <property type="match status" value="1"/>
</dbReference>
<comment type="domain">
    <text evidence="14">The last Arg residue of the ACP-binding site is essential for the weak association between ACP/AcpP and FabH.</text>
</comment>
<sequence length="335" mass="36192">MPKQVVPVGIWGTGIYVPERILTNADLERMVDTSDEWIRTRTGIRTRHIAAEHEAASDLAIQAARRALEDAGVDAEEIDLIIVATNSPDMLFPATACLVQHALGAREAGAFDVQAGCTGFIYALACGSQFVASGTARNVLVIGTEVLSRLVNWKDRNTCVLFGDGAGAVILGPVPEGYGILATRLGAEGSGGHLLSLPAGLSRYPASEETLAKNQHFIHMNGREVFKFAVRVMEEGCREVLQAAGLGLKELDFLIPHQANIRIIEAAAKRFDLPLERVWINVDRYGNTSAASIPIALHEALVAGRIQNGNHVVLVAFGAGLTWGAVLMRWYDHRR</sequence>
<comment type="pathway">
    <text evidence="1 14">Lipid metabolism; fatty acid biosynthesis.</text>
</comment>
<dbReference type="InterPro" id="IPR013751">
    <property type="entry name" value="ACP_syn_III_N"/>
</dbReference>
<feature type="transmembrane region" description="Helical" evidence="15">
    <location>
        <begin position="312"/>
        <end position="331"/>
    </location>
</feature>
<feature type="active site" evidence="14">
    <location>
        <position position="117"/>
    </location>
</feature>
<protein>
    <recommendedName>
        <fullName evidence="14">Beta-ketoacyl-[acyl-carrier-protein] synthase III</fullName>
        <shortName evidence="14">Beta-ketoacyl-ACP synthase III</shortName>
        <shortName evidence="14">KAS III</shortName>
        <ecNumber evidence="14">2.3.1.180</ecNumber>
    </recommendedName>
    <alternativeName>
        <fullName evidence="14">3-oxoacyl-[acyl-carrier-protein] synthase 3</fullName>
    </alternativeName>
    <alternativeName>
        <fullName evidence="14">3-oxoacyl-[acyl-carrier-protein] synthase III</fullName>
    </alternativeName>
</protein>
<dbReference type="GO" id="GO:0005737">
    <property type="term" value="C:cytoplasm"/>
    <property type="evidence" value="ECO:0007669"/>
    <property type="project" value="UniProtKB-SubCell"/>
</dbReference>
<reference evidence="19" key="1">
    <citation type="submission" date="2016-11" db="EMBL/GenBank/DDBJ databases">
        <authorList>
            <person name="Varghese N."/>
            <person name="Submissions S."/>
        </authorList>
    </citation>
    <scope>NUCLEOTIDE SEQUENCE [LARGE SCALE GENOMIC DNA]</scope>
    <source>
        <strain evidence="19">DSM 11792</strain>
    </source>
</reference>
<comment type="function">
    <text evidence="14">Catalyzes the condensation reaction of fatty acid synthesis by the addition to an acyl acceptor of two carbons from malonyl-ACP. Catalyzes the first condensation reaction which initiates fatty acid synthesis and may therefore play a role in governing the total rate of fatty acid production. Possesses both acetoacetyl-ACP synthase and acetyl transacylase activities. Its substrate specificity determines the biosynthesis of branched-chain and/or straight-chain of fatty acids.</text>
</comment>
<evidence type="ECO:0000256" key="12">
    <source>
        <dbReference type="ARBA" id="ARBA00052467"/>
    </source>
</evidence>
<comment type="catalytic activity">
    <reaction evidence="10">
        <text>malonyl-[ACP] + acetyl-CoA + H(+) = 3-oxobutanoyl-[ACP] + CO2 + CoA</text>
        <dbReference type="Rhea" id="RHEA:12080"/>
        <dbReference type="Rhea" id="RHEA-COMP:9623"/>
        <dbReference type="Rhea" id="RHEA-COMP:9625"/>
        <dbReference type="ChEBI" id="CHEBI:15378"/>
        <dbReference type="ChEBI" id="CHEBI:16526"/>
        <dbReference type="ChEBI" id="CHEBI:57287"/>
        <dbReference type="ChEBI" id="CHEBI:57288"/>
        <dbReference type="ChEBI" id="CHEBI:78449"/>
        <dbReference type="ChEBI" id="CHEBI:78450"/>
        <dbReference type="EC" id="2.3.1.180"/>
    </reaction>
    <physiologicalReaction direction="left-to-right" evidence="10">
        <dbReference type="Rhea" id="RHEA:12081"/>
    </physiologicalReaction>
</comment>
<keyword evidence="7 14" id="KW-0443">Lipid metabolism</keyword>
<dbReference type="Pfam" id="PF08545">
    <property type="entry name" value="ACP_syn_III"/>
    <property type="match status" value="1"/>
</dbReference>
<feature type="active site" evidence="14">
    <location>
        <position position="287"/>
    </location>
</feature>
<gene>
    <name evidence="14" type="primary">fabH</name>
    <name evidence="18" type="ORF">SAMN02745218_00458</name>
</gene>
<dbReference type="Pfam" id="PF08541">
    <property type="entry name" value="ACP_syn_III_C"/>
    <property type="match status" value="1"/>
</dbReference>
<dbReference type="RefSeq" id="WP_073162893.1">
    <property type="nucleotide sequence ID" value="NZ_FQUW01000006.1"/>
</dbReference>
<evidence type="ECO:0000256" key="4">
    <source>
        <dbReference type="ARBA" id="ARBA00022516"/>
    </source>
</evidence>
<evidence type="ECO:0000256" key="11">
    <source>
        <dbReference type="ARBA" id="ARBA00052407"/>
    </source>
</evidence>
<evidence type="ECO:0000256" key="9">
    <source>
        <dbReference type="ARBA" id="ARBA00023315"/>
    </source>
</evidence>
<comment type="subunit">
    <text evidence="14">Homodimer.</text>
</comment>
<comment type="similarity">
    <text evidence="2 14">Belongs to the thiolase-like superfamily. FabH family.</text>
</comment>
<dbReference type="EC" id="2.3.1.180" evidence="14"/>
<dbReference type="PANTHER" id="PTHR34069">
    <property type="entry name" value="3-OXOACYL-[ACYL-CARRIER-PROTEIN] SYNTHASE 3"/>
    <property type="match status" value="1"/>
</dbReference>
<dbReference type="GO" id="GO:0006633">
    <property type="term" value="P:fatty acid biosynthetic process"/>
    <property type="evidence" value="ECO:0007669"/>
    <property type="project" value="UniProtKB-UniRule"/>
</dbReference>
<accession>A0A1M4UAU5</accession>
<evidence type="ECO:0000256" key="10">
    <source>
        <dbReference type="ARBA" id="ARBA00051096"/>
    </source>
</evidence>
<dbReference type="NCBIfam" id="TIGR00747">
    <property type="entry name" value="fabH"/>
    <property type="match status" value="1"/>
</dbReference>
<feature type="domain" description="Beta-ketoacyl-[acyl-carrier-protein] synthase III N-terminal" evidence="17">
    <location>
        <begin position="111"/>
        <end position="189"/>
    </location>
</feature>
<comment type="subcellular location">
    <subcellularLocation>
        <location evidence="14">Cytoplasm</location>
    </subcellularLocation>
</comment>
<dbReference type="InterPro" id="IPR004655">
    <property type="entry name" value="FabH"/>
</dbReference>
<keyword evidence="9 14" id="KW-0012">Acyltransferase</keyword>
<dbReference type="SUPFAM" id="SSF53901">
    <property type="entry name" value="Thiolase-like"/>
    <property type="match status" value="1"/>
</dbReference>
<keyword evidence="14" id="KW-0511">Multifunctional enzyme</keyword>
<dbReference type="Proteomes" id="UP000184196">
    <property type="component" value="Unassembled WGS sequence"/>
</dbReference>
<evidence type="ECO:0000313" key="19">
    <source>
        <dbReference type="Proteomes" id="UP000184196"/>
    </source>
</evidence>
<evidence type="ECO:0000256" key="7">
    <source>
        <dbReference type="ARBA" id="ARBA00023098"/>
    </source>
</evidence>
<keyword evidence="19" id="KW-1185">Reference proteome</keyword>
<feature type="domain" description="Beta-ketoacyl-[acyl-carrier-protein] synthase III C-terminal" evidence="16">
    <location>
        <begin position="241"/>
        <end position="330"/>
    </location>
</feature>
<name>A0A1M4UAU5_9FIRM</name>
<dbReference type="Gene3D" id="3.40.47.10">
    <property type="match status" value="1"/>
</dbReference>
<evidence type="ECO:0000259" key="16">
    <source>
        <dbReference type="Pfam" id="PF08541"/>
    </source>
</evidence>
<feature type="region of interest" description="ACP-binding" evidence="14">
    <location>
        <begin position="258"/>
        <end position="262"/>
    </location>
</feature>
<keyword evidence="3 14" id="KW-0963">Cytoplasm</keyword>
<dbReference type="InterPro" id="IPR016039">
    <property type="entry name" value="Thiolase-like"/>
</dbReference>
<keyword evidence="15" id="KW-1133">Transmembrane helix</keyword>
<evidence type="ECO:0000256" key="2">
    <source>
        <dbReference type="ARBA" id="ARBA00008642"/>
    </source>
</evidence>
<evidence type="ECO:0000256" key="1">
    <source>
        <dbReference type="ARBA" id="ARBA00005194"/>
    </source>
</evidence>
<keyword evidence="15" id="KW-0812">Transmembrane</keyword>
<feature type="active site" evidence="14">
    <location>
        <position position="257"/>
    </location>
</feature>
<dbReference type="GO" id="GO:0044550">
    <property type="term" value="P:secondary metabolite biosynthetic process"/>
    <property type="evidence" value="ECO:0007669"/>
    <property type="project" value="TreeGrafter"/>
</dbReference>
<keyword evidence="5 14" id="KW-0808">Transferase</keyword>
<dbReference type="GO" id="GO:0004315">
    <property type="term" value="F:3-oxoacyl-[acyl-carrier-protein] synthase activity"/>
    <property type="evidence" value="ECO:0007669"/>
    <property type="project" value="InterPro"/>
</dbReference>
<keyword evidence="4 14" id="KW-0444">Lipid biosynthesis</keyword>
<evidence type="ECO:0000256" key="8">
    <source>
        <dbReference type="ARBA" id="ARBA00023160"/>
    </source>
</evidence>
<dbReference type="FunFam" id="3.40.47.10:FF:000004">
    <property type="entry name" value="3-oxoacyl-[acyl-carrier-protein] synthase 3"/>
    <property type="match status" value="1"/>
</dbReference>
<evidence type="ECO:0000256" key="5">
    <source>
        <dbReference type="ARBA" id="ARBA00022679"/>
    </source>
</evidence>